<dbReference type="RefSeq" id="XP_067177935.1">
    <property type="nucleotide sequence ID" value="XM_067321704.1"/>
</dbReference>
<proteinExistence type="predicted"/>
<dbReference type="OrthoDB" id="241817at2759"/>
<keyword evidence="3" id="KW-1185">Reference proteome</keyword>
<name>A0A836GZ59_9TRYP</name>
<organism evidence="2 3">
    <name type="scientific">Leishmania martiniquensis</name>
    <dbReference type="NCBI Taxonomy" id="1580590"/>
    <lineage>
        <taxon>Eukaryota</taxon>
        <taxon>Discoba</taxon>
        <taxon>Euglenozoa</taxon>
        <taxon>Kinetoplastea</taxon>
        <taxon>Metakinetoplastina</taxon>
        <taxon>Trypanosomatida</taxon>
        <taxon>Trypanosomatidae</taxon>
        <taxon>Leishmaniinae</taxon>
        <taxon>Leishmania</taxon>
    </lineage>
</organism>
<evidence type="ECO:0000313" key="3">
    <source>
        <dbReference type="Proteomes" id="UP000673552"/>
    </source>
</evidence>
<reference evidence="2 3" key="1">
    <citation type="submission" date="2021-03" db="EMBL/GenBank/DDBJ databases">
        <title>Leishmania (Mundinia) martiniquensis Genome sequencing and assembly.</title>
        <authorList>
            <person name="Almutairi H."/>
            <person name="Gatherer D."/>
        </authorList>
    </citation>
    <scope>NUCLEOTIDE SEQUENCE [LARGE SCALE GENOMIC DNA]</scope>
    <source>
        <strain evidence="2">LSCM1</strain>
    </source>
</reference>
<accession>A0A836GZ59</accession>
<dbReference type="KEGG" id="lmat:92514216"/>
<dbReference type="CDD" id="cd12084">
    <property type="entry name" value="DD_RII_PKA-like"/>
    <property type="match status" value="1"/>
</dbReference>
<feature type="compositionally biased region" description="Basic and acidic residues" evidence="1">
    <location>
        <begin position="73"/>
        <end position="96"/>
    </location>
</feature>
<comment type="caution">
    <text evidence="2">The sequence shown here is derived from an EMBL/GenBank/DDBJ whole genome shotgun (WGS) entry which is preliminary data.</text>
</comment>
<dbReference type="EMBL" id="JAFEUZ010000026">
    <property type="protein sequence ID" value="KAG5476477.1"/>
    <property type="molecule type" value="Genomic_DNA"/>
</dbReference>
<evidence type="ECO:0000256" key="1">
    <source>
        <dbReference type="SAM" id="MobiDB-lite"/>
    </source>
</evidence>
<dbReference type="GeneID" id="92514216"/>
<feature type="region of interest" description="Disordered" evidence="1">
    <location>
        <begin position="73"/>
        <end position="115"/>
    </location>
</feature>
<dbReference type="SMR" id="A0A836GZ59"/>
<sequence length="115" mass="12965">MSHYDKIIEEDKLYLEKVGMHSILRQFAIDAMESRPANIYEYMMTWATRRRMSSTGFPKVTDDKCEVGGYPAEKEGAAAKAQADERPAASADETHRFSSNKSSPRRSGVEACQCH</sequence>
<evidence type="ECO:0000313" key="2">
    <source>
        <dbReference type="EMBL" id="KAG5476477.1"/>
    </source>
</evidence>
<gene>
    <name evidence="2" type="ORF">LSCM1_04184</name>
</gene>
<protein>
    <submittedName>
        <fullName evidence="2">Uncharacterized protein</fullName>
    </submittedName>
</protein>
<dbReference type="Proteomes" id="UP000673552">
    <property type="component" value="Chromosome 26"/>
</dbReference>
<dbReference type="AlphaFoldDB" id="A0A836GZ59"/>